<reference evidence="1 2" key="1">
    <citation type="submission" date="2018-11" db="EMBL/GenBank/DDBJ databases">
        <title>Flavobacterium sp. nov., YIM 102600 draft genome.</title>
        <authorList>
            <person name="Li G."/>
            <person name="Jiang Y."/>
        </authorList>
    </citation>
    <scope>NUCLEOTIDE SEQUENCE [LARGE SCALE GENOMIC DNA]</scope>
    <source>
        <strain evidence="1 2">YIM 102600</strain>
    </source>
</reference>
<gene>
    <name evidence="1" type="ORF">EG849_00505</name>
</gene>
<comment type="caution">
    <text evidence="1">The sequence shown here is derived from an EMBL/GenBank/DDBJ whole genome shotgun (WGS) entry which is preliminary data.</text>
</comment>
<dbReference type="PROSITE" id="PS51257">
    <property type="entry name" value="PROKAR_LIPOPROTEIN"/>
    <property type="match status" value="1"/>
</dbReference>
<proteinExistence type="predicted"/>
<dbReference type="AlphaFoldDB" id="A0A3P3WFT2"/>
<protein>
    <submittedName>
        <fullName evidence="1">Uncharacterized protein</fullName>
    </submittedName>
</protein>
<keyword evidence="2" id="KW-1185">Reference proteome</keyword>
<accession>A0A3P3WFT2</accession>
<organism evidence="1 2">
    <name type="scientific">Flavobacterium macacae</name>
    <dbReference type="NCBI Taxonomy" id="2488993"/>
    <lineage>
        <taxon>Bacteria</taxon>
        <taxon>Pseudomonadati</taxon>
        <taxon>Bacteroidota</taxon>
        <taxon>Flavobacteriia</taxon>
        <taxon>Flavobacteriales</taxon>
        <taxon>Flavobacteriaceae</taxon>
        <taxon>Flavobacterium</taxon>
    </lineage>
</organism>
<dbReference type="EMBL" id="RQVR01000001">
    <property type="protein sequence ID" value="RRJ93985.1"/>
    <property type="molecule type" value="Genomic_DNA"/>
</dbReference>
<name>A0A3P3WFT2_9FLAO</name>
<dbReference type="RefSeq" id="WP_125011127.1">
    <property type="nucleotide sequence ID" value="NZ_RQVR01000001.1"/>
</dbReference>
<sequence>MKNNILSVVGLFLFLVFSSCKSKEVQFKDTMPDYIPYYLKVYDADSLFLSSNYNESNNILDSLFKKHLPINAEGYYEYSNYIISSIMTGRTKDIKNKIKYAYENFYGIGIMHMEYSKIGDSLNKYQNLFDKKEIEGFKEIYKKKIDFSLRNQIIMMVGKDQDIRNQSVINIDSIINIRQKQEPIIKEIFSKVGYPARKIIGRIDLDGKQDDFNLLLLHSDNSFKKNVLPFLLDEVKKGKYSPQDYAMIYDKSLQDLKIQYYGEFRKNETELVDLINAKDIDSIRKTIGLPKLSYVFWKEKYIKRMIAKMQSEY</sequence>
<dbReference type="OrthoDB" id="1490993at2"/>
<evidence type="ECO:0000313" key="1">
    <source>
        <dbReference type="EMBL" id="RRJ93985.1"/>
    </source>
</evidence>
<evidence type="ECO:0000313" key="2">
    <source>
        <dbReference type="Proteomes" id="UP000271937"/>
    </source>
</evidence>
<dbReference type="Proteomes" id="UP000271937">
    <property type="component" value="Unassembled WGS sequence"/>
</dbReference>